<keyword evidence="3" id="KW-1185">Reference proteome</keyword>
<dbReference type="GO" id="GO:0034515">
    <property type="term" value="C:proteasome storage granule"/>
    <property type="evidence" value="ECO:0007669"/>
    <property type="project" value="TreeGrafter"/>
</dbReference>
<dbReference type="GO" id="GO:0043161">
    <property type="term" value="P:proteasome-mediated ubiquitin-dependent protein catabolic process"/>
    <property type="evidence" value="ECO:0007669"/>
    <property type="project" value="TreeGrafter"/>
</dbReference>
<feature type="non-terminal residue" evidence="2">
    <location>
        <position position="1"/>
    </location>
</feature>
<accession>A0A1S8WMA8</accession>
<evidence type="ECO:0000313" key="3">
    <source>
        <dbReference type="Proteomes" id="UP000243686"/>
    </source>
</evidence>
<dbReference type="GO" id="GO:0005634">
    <property type="term" value="C:nucleus"/>
    <property type="evidence" value="ECO:0007669"/>
    <property type="project" value="TreeGrafter"/>
</dbReference>
<dbReference type="GO" id="GO:0008540">
    <property type="term" value="C:proteasome regulatory particle, base subcomplex"/>
    <property type="evidence" value="ECO:0007669"/>
    <property type="project" value="TreeGrafter"/>
</dbReference>
<evidence type="ECO:0000256" key="1">
    <source>
        <dbReference type="ARBA" id="ARBA00022737"/>
    </source>
</evidence>
<protein>
    <submittedName>
        <fullName evidence="2">Uncharacterized protein</fullName>
    </submittedName>
</protein>
<sequence length="70" mass="7294">SVEFREKCLKIIGDRHEDLLAKFGAILACGILDAGGCNMTISLQTRTGTVGVACAIGLQGSFVLDSGKSH</sequence>
<dbReference type="AlphaFoldDB" id="A0A1S8WMA8"/>
<reference evidence="2 3" key="1">
    <citation type="submission" date="2015-03" db="EMBL/GenBank/DDBJ databases">
        <title>Draft genome of the nematode, Opisthorchis viverrini.</title>
        <authorList>
            <person name="Mitreva M."/>
        </authorList>
    </citation>
    <scope>NUCLEOTIDE SEQUENCE [LARGE SCALE GENOMIC DNA]</scope>
    <source>
        <strain evidence="2">Khon Kaen</strain>
    </source>
</reference>
<dbReference type="PANTHER" id="PTHR10943">
    <property type="entry name" value="26S PROTEASOME NON-ATPASE REGULATORY SUBUNIT"/>
    <property type="match status" value="1"/>
</dbReference>
<dbReference type="Proteomes" id="UP000243686">
    <property type="component" value="Unassembled WGS sequence"/>
</dbReference>
<dbReference type="Gene3D" id="1.25.10.10">
    <property type="entry name" value="Leucine-rich Repeat Variant"/>
    <property type="match status" value="1"/>
</dbReference>
<gene>
    <name evidence="2" type="ORF">X801_08753</name>
</gene>
<dbReference type="InterPro" id="IPR011989">
    <property type="entry name" value="ARM-like"/>
</dbReference>
<name>A0A1S8WMA8_OPIVI</name>
<keyword evidence="1" id="KW-0677">Repeat</keyword>
<dbReference type="PANTHER" id="PTHR10943:SF2">
    <property type="entry name" value="26S PROTEASOME NON-ATPASE REGULATORY SUBUNIT 1"/>
    <property type="match status" value="1"/>
</dbReference>
<organism evidence="2 3">
    <name type="scientific">Opisthorchis viverrini</name>
    <name type="common">Southeast Asian liver fluke</name>
    <dbReference type="NCBI Taxonomy" id="6198"/>
    <lineage>
        <taxon>Eukaryota</taxon>
        <taxon>Metazoa</taxon>
        <taxon>Spiralia</taxon>
        <taxon>Lophotrochozoa</taxon>
        <taxon>Platyhelminthes</taxon>
        <taxon>Trematoda</taxon>
        <taxon>Digenea</taxon>
        <taxon>Opisthorchiida</taxon>
        <taxon>Opisthorchiata</taxon>
        <taxon>Opisthorchiidae</taxon>
        <taxon>Opisthorchis</taxon>
    </lineage>
</organism>
<proteinExistence type="predicted"/>
<evidence type="ECO:0000313" key="2">
    <source>
        <dbReference type="EMBL" id="OON15443.1"/>
    </source>
</evidence>
<dbReference type="EMBL" id="KV904648">
    <property type="protein sequence ID" value="OON15443.1"/>
    <property type="molecule type" value="Genomic_DNA"/>
</dbReference>